<evidence type="ECO:0000256" key="2">
    <source>
        <dbReference type="SAM" id="Phobius"/>
    </source>
</evidence>
<feature type="region of interest" description="Disordered" evidence="1">
    <location>
        <begin position="68"/>
        <end position="88"/>
    </location>
</feature>
<organism evidence="3">
    <name type="scientific">hydrothermal vent metagenome</name>
    <dbReference type="NCBI Taxonomy" id="652676"/>
    <lineage>
        <taxon>unclassified sequences</taxon>
        <taxon>metagenomes</taxon>
        <taxon>ecological metagenomes</taxon>
    </lineage>
</organism>
<dbReference type="EMBL" id="UOEO01000211">
    <property type="protein sequence ID" value="VAW22709.1"/>
    <property type="molecule type" value="Genomic_DNA"/>
</dbReference>
<accession>A0A3B0UDU3</accession>
<name>A0A3B0UDU3_9ZZZZ</name>
<keyword evidence="2" id="KW-0472">Membrane</keyword>
<keyword evidence="2" id="KW-1133">Transmembrane helix</keyword>
<dbReference type="AlphaFoldDB" id="A0A3B0UDU3"/>
<reference evidence="3" key="1">
    <citation type="submission" date="2018-06" db="EMBL/GenBank/DDBJ databases">
        <authorList>
            <person name="Zhirakovskaya E."/>
        </authorList>
    </citation>
    <scope>NUCLEOTIDE SEQUENCE</scope>
</reference>
<feature type="transmembrane region" description="Helical" evidence="2">
    <location>
        <begin position="21"/>
        <end position="37"/>
    </location>
</feature>
<evidence type="ECO:0000256" key="1">
    <source>
        <dbReference type="SAM" id="MobiDB-lite"/>
    </source>
</evidence>
<proteinExistence type="predicted"/>
<protein>
    <submittedName>
        <fullName evidence="3">Uncharacterized protein</fullName>
    </submittedName>
</protein>
<keyword evidence="2" id="KW-0812">Transmembrane</keyword>
<evidence type="ECO:0000313" key="3">
    <source>
        <dbReference type="EMBL" id="VAW22709.1"/>
    </source>
</evidence>
<gene>
    <name evidence="3" type="ORF">MNBD_ALPHA12-569</name>
</gene>
<sequence length="211" mass="23046">MTRIVDLARKAPFARHFGARRLRLFAGFGVMMVVLAGCTTIEGTNAFSDIATFEREVMSETVKGIGLVPRDEKPPIKTPRAPLVLPGHDQNNLPAPTTANLDALPKDSDTVQIDMSGISEADLKRLRNARVVDLRTFAGRPLTEAETRQLTAQMKADRITGTGVRPLYLPPDRYFTTINNVDMICLAPNGKLVPLDDPTCPPAIRAALLSK</sequence>